<evidence type="ECO:0000313" key="2">
    <source>
        <dbReference type="Proteomes" id="UP000218263"/>
    </source>
</evidence>
<proteinExistence type="predicted"/>
<accession>A0A110B337</accession>
<dbReference type="OrthoDB" id="1404627at2"/>
<reference evidence="1 2" key="1">
    <citation type="submission" date="2015-12" db="EMBL/GenBank/DDBJ databases">
        <title>Genome sequence of Mucilaginibacter gotjawali.</title>
        <authorList>
            <person name="Lee J.S."/>
            <person name="Lee K.C."/>
            <person name="Kim K.K."/>
            <person name="Lee B.W."/>
        </authorList>
    </citation>
    <scope>NUCLEOTIDE SEQUENCE [LARGE SCALE GENOMIC DNA]</scope>
    <source>
        <strain evidence="1 2">SA3-7</strain>
    </source>
</reference>
<keyword evidence="2" id="KW-1185">Reference proteome</keyword>
<evidence type="ECO:0000313" key="1">
    <source>
        <dbReference type="EMBL" id="BAU54923.1"/>
    </source>
</evidence>
<dbReference type="RefSeq" id="WP_096353047.1">
    <property type="nucleotide sequence ID" value="NZ_AP017313.1"/>
</dbReference>
<protein>
    <submittedName>
        <fullName evidence="1">Uncharacterized protein</fullName>
    </submittedName>
</protein>
<dbReference type="EMBL" id="AP017313">
    <property type="protein sequence ID" value="BAU54923.1"/>
    <property type="molecule type" value="Genomic_DNA"/>
</dbReference>
<dbReference type="Pfam" id="PF18976">
    <property type="entry name" value="DUF5712"/>
    <property type="match status" value="1"/>
</dbReference>
<sequence>MGQFARVALKQSGETLFDSLFEFHRQLKDSIAYASTQKNGNLAQRLDLNIRELQMVDPNVDNIQTTELDGNSADAAHSYLSYPQISISMSDDIDDEAIFGKNRHGKRKAGGHER</sequence>
<dbReference type="KEGG" id="mgot:MgSA37_03102"/>
<dbReference type="Proteomes" id="UP000218263">
    <property type="component" value="Chromosome"/>
</dbReference>
<dbReference type="AlphaFoldDB" id="A0A110B337"/>
<gene>
    <name evidence="1" type="ORF">MgSA37_03102</name>
</gene>
<name>A0A110B337_9SPHI</name>
<organism evidence="1 2">
    <name type="scientific">Mucilaginibacter gotjawali</name>
    <dbReference type="NCBI Taxonomy" id="1550579"/>
    <lineage>
        <taxon>Bacteria</taxon>
        <taxon>Pseudomonadati</taxon>
        <taxon>Bacteroidota</taxon>
        <taxon>Sphingobacteriia</taxon>
        <taxon>Sphingobacteriales</taxon>
        <taxon>Sphingobacteriaceae</taxon>
        <taxon>Mucilaginibacter</taxon>
    </lineage>
</organism>
<dbReference type="InterPro" id="IPR043766">
    <property type="entry name" value="BfmA-like"/>
</dbReference>